<proteinExistence type="predicted"/>
<dbReference type="EMBL" id="OZ034820">
    <property type="protein sequence ID" value="CAL1401569.1"/>
    <property type="molecule type" value="Genomic_DNA"/>
</dbReference>
<organism evidence="1 2">
    <name type="scientific">Linum trigynum</name>
    <dbReference type="NCBI Taxonomy" id="586398"/>
    <lineage>
        <taxon>Eukaryota</taxon>
        <taxon>Viridiplantae</taxon>
        <taxon>Streptophyta</taxon>
        <taxon>Embryophyta</taxon>
        <taxon>Tracheophyta</taxon>
        <taxon>Spermatophyta</taxon>
        <taxon>Magnoliopsida</taxon>
        <taxon>eudicotyledons</taxon>
        <taxon>Gunneridae</taxon>
        <taxon>Pentapetalae</taxon>
        <taxon>rosids</taxon>
        <taxon>fabids</taxon>
        <taxon>Malpighiales</taxon>
        <taxon>Linaceae</taxon>
        <taxon>Linum</taxon>
    </lineage>
</organism>
<evidence type="ECO:0000313" key="2">
    <source>
        <dbReference type="Proteomes" id="UP001497516"/>
    </source>
</evidence>
<evidence type="ECO:0000313" key="1">
    <source>
        <dbReference type="EMBL" id="CAL1401569.1"/>
    </source>
</evidence>
<sequence length="71" mass="7609">MRGNPQSSCCSFVNSACTTWVSLAYLLSTLFEPLRTLVVRSSSRSCVSDGMNSLSSGINGWVSVGEGDSRR</sequence>
<keyword evidence="2" id="KW-1185">Reference proteome</keyword>
<protein>
    <recommendedName>
        <fullName evidence="3">Secreted protein</fullName>
    </recommendedName>
</protein>
<dbReference type="Proteomes" id="UP001497516">
    <property type="component" value="Chromosome 7"/>
</dbReference>
<gene>
    <name evidence="1" type="ORF">LTRI10_LOCUS41617</name>
</gene>
<name>A0AAV2FTA0_9ROSI</name>
<evidence type="ECO:0008006" key="3">
    <source>
        <dbReference type="Google" id="ProtNLM"/>
    </source>
</evidence>
<reference evidence="1 2" key="1">
    <citation type="submission" date="2024-04" db="EMBL/GenBank/DDBJ databases">
        <authorList>
            <person name="Fracassetti M."/>
        </authorList>
    </citation>
    <scope>NUCLEOTIDE SEQUENCE [LARGE SCALE GENOMIC DNA]</scope>
</reference>
<accession>A0AAV2FTA0</accession>
<dbReference type="AlphaFoldDB" id="A0AAV2FTA0"/>